<dbReference type="Proteomes" id="UP000814128">
    <property type="component" value="Unassembled WGS sequence"/>
</dbReference>
<reference evidence="1" key="1">
    <citation type="submission" date="2021-02" db="EMBL/GenBank/DDBJ databases">
        <authorList>
            <consortium name="DOE Joint Genome Institute"/>
            <person name="Ahrendt S."/>
            <person name="Looney B.P."/>
            <person name="Miyauchi S."/>
            <person name="Morin E."/>
            <person name="Drula E."/>
            <person name="Courty P.E."/>
            <person name="Chicoki N."/>
            <person name="Fauchery L."/>
            <person name="Kohler A."/>
            <person name="Kuo A."/>
            <person name="Labutti K."/>
            <person name="Pangilinan J."/>
            <person name="Lipzen A."/>
            <person name="Riley R."/>
            <person name="Andreopoulos W."/>
            <person name="He G."/>
            <person name="Johnson J."/>
            <person name="Barry K.W."/>
            <person name="Grigoriev I.V."/>
            <person name="Nagy L."/>
            <person name="Hibbett D."/>
            <person name="Henrissat B."/>
            <person name="Matheny P.B."/>
            <person name="Labbe J."/>
            <person name="Martin F."/>
        </authorList>
    </citation>
    <scope>NUCLEOTIDE SEQUENCE</scope>
    <source>
        <strain evidence="1">EC-137</strain>
    </source>
</reference>
<accession>A0ACB8QZ92</accession>
<dbReference type="EMBL" id="MU273465">
    <property type="protein sequence ID" value="KAI0037209.1"/>
    <property type="molecule type" value="Genomic_DNA"/>
</dbReference>
<organism evidence="1 2">
    <name type="scientific">Vararia minispora EC-137</name>
    <dbReference type="NCBI Taxonomy" id="1314806"/>
    <lineage>
        <taxon>Eukaryota</taxon>
        <taxon>Fungi</taxon>
        <taxon>Dikarya</taxon>
        <taxon>Basidiomycota</taxon>
        <taxon>Agaricomycotina</taxon>
        <taxon>Agaricomycetes</taxon>
        <taxon>Russulales</taxon>
        <taxon>Lachnocladiaceae</taxon>
        <taxon>Vararia</taxon>
    </lineage>
</organism>
<reference evidence="1" key="2">
    <citation type="journal article" date="2022" name="New Phytol.">
        <title>Evolutionary transition to the ectomycorrhizal habit in the genomes of a hyperdiverse lineage of mushroom-forming fungi.</title>
        <authorList>
            <person name="Looney B."/>
            <person name="Miyauchi S."/>
            <person name="Morin E."/>
            <person name="Drula E."/>
            <person name="Courty P.E."/>
            <person name="Kohler A."/>
            <person name="Kuo A."/>
            <person name="LaButti K."/>
            <person name="Pangilinan J."/>
            <person name="Lipzen A."/>
            <person name="Riley R."/>
            <person name="Andreopoulos W."/>
            <person name="He G."/>
            <person name="Johnson J."/>
            <person name="Nolan M."/>
            <person name="Tritt A."/>
            <person name="Barry K.W."/>
            <person name="Grigoriev I.V."/>
            <person name="Nagy L.G."/>
            <person name="Hibbett D."/>
            <person name="Henrissat B."/>
            <person name="Matheny P.B."/>
            <person name="Labbe J."/>
            <person name="Martin F.M."/>
        </authorList>
    </citation>
    <scope>NUCLEOTIDE SEQUENCE</scope>
    <source>
        <strain evidence="1">EC-137</strain>
    </source>
</reference>
<proteinExistence type="predicted"/>
<evidence type="ECO:0000313" key="1">
    <source>
        <dbReference type="EMBL" id="KAI0037209.1"/>
    </source>
</evidence>
<name>A0ACB8QZ92_9AGAM</name>
<evidence type="ECO:0000313" key="2">
    <source>
        <dbReference type="Proteomes" id="UP000814128"/>
    </source>
</evidence>
<gene>
    <name evidence="1" type="ORF">K488DRAFT_81432</name>
</gene>
<keyword evidence="2" id="KW-1185">Reference proteome</keyword>
<sequence length="367" mass="39208">MSAVYYDHTSAPQQIIVQAGSEYSHPLNVPASWVGGIVAGHQYTPSAVGSHSSQSHYSQASAAYSAHHLPQTQPLFSQGRSASNDRAWPPRVPPARTASLASIGPPHSQVYGSSRFIVQPDVPEDVGSIGPEDSISNAGSRRSASHAPSLPGSLHSRRSRSQPSIHHARYAAQAPTQAPLVSRPAAFATAPQSIPPVPSIPPQYAPASSTYVERAVVKIQRSEASLSSHRSGKSHRALPPLASSVEHTVVKTQSSNASLKSTRSGKSHRGAVPSAPPLPSVPPMPMPGEFLWRLPKSKSMASLSKRSKSKSPATQEQGVHNILGQTTNMYFQKGANVTILVQPTVKDEKKEEQVGKKKLIHRILRMP</sequence>
<comment type="caution">
    <text evidence="1">The sequence shown here is derived from an EMBL/GenBank/DDBJ whole genome shotgun (WGS) entry which is preliminary data.</text>
</comment>
<protein>
    <submittedName>
        <fullName evidence="1">Uncharacterized protein</fullName>
    </submittedName>
</protein>